<dbReference type="PANTHER" id="PTHR13789:SF268">
    <property type="entry name" value="5-METHYLPHENAZINE-1-CARBOXYLATE 1-MONOOXYGENASE"/>
    <property type="match status" value="1"/>
</dbReference>
<gene>
    <name evidence="4" type="ORF">ACFP1Z_22155</name>
</gene>
<evidence type="ECO:0000256" key="2">
    <source>
        <dbReference type="ARBA" id="ARBA00023033"/>
    </source>
</evidence>
<name>A0ABW0Z501_9ACTN</name>
<evidence type="ECO:0000259" key="3">
    <source>
        <dbReference type="Pfam" id="PF01494"/>
    </source>
</evidence>
<feature type="domain" description="FAD-binding" evidence="3">
    <location>
        <begin position="295"/>
        <end position="357"/>
    </location>
</feature>
<comment type="caution">
    <text evidence="4">The sequence shown here is derived from an EMBL/GenBank/DDBJ whole genome shotgun (WGS) entry which is preliminary data.</text>
</comment>
<dbReference type="EMBL" id="JBHSPB010000014">
    <property type="protein sequence ID" value="MFC5722873.1"/>
    <property type="molecule type" value="Genomic_DNA"/>
</dbReference>
<dbReference type="SUPFAM" id="SSF51905">
    <property type="entry name" value="FAD/NAD(P)-binding domain"/>
    <property type="match status" value="1"/>
</dbReference>
<protein>
    <submittedName>
        <fullName evidence="4">FAD-dependent monooxygenase</fullName>
    </submittedName>
</protein>
<dbReference type="InterPro" id="IPR050493">
    <property type="entry name" value="FAD-dep_Monooxygenase_BioMet"/>
</dbReference>
<evidence type="ECO:0000256" key="1">
    <source>
        <dbReference type="ARBA" id="ARBA00023002"/>
    </source>
</evidence>
<dbReference type="PANTHER" id="PTHR13789">
    <property type="entry name" value="MONOOXYGENASE"/>
    <property type="match status" value="1"/>
</dbReference>
<dbReference type="PRINTS" id="PR00420">
    <property type="entry name" value="RNGMNOXGNASE"/>
</dbReference>
<reference evidence="5" key="1">
    <citation type="journal article" date="2019" name="Int. J. Syst. Evol. Microbiol.">
        <title>The Global Catalogue of Microorganisms (GCM) 10K type strain sequencing project: providing services to taxonomists for standard genome sequencing and annotation.</title>
        <authorList>
            <consortium name="The Broad Institute Genomics Platform"/>
            <consortium name="The Broad Institute Genome Sequencing Center for Infectious Disease"/>
            <person name="Wu L."/>
            <person name="Ma J."/>
        </authorList>
    </citation>
    <scope>NUCLEOTIDE SEQUENCE [LARGE SCALE GENOMIC DNA]</scope>
    <source>
        <strain evidence="5">CGMCC 4.7304</strain>
    </source>
</reference>
<dbReference type="InterPro" id="IPR036188">
    <property type="entry name" value="FAD/NAD-bd_sf"/>
</dbReference>
<dbReference type="InterPro" id="IPR002938">
    <property type="entry name" value="FAD-bd"/>
</dbReference>
<feature type="domain" description="FAD-binding" evidence="3">
    <location>
        <begin position="2"/>
        <end position="172"/>
    </location>
</feature>
<dbReference type="GO" id="GO:0004497">
    <property type="term" value="F:monooxygenase activity"/>
    <property type="evidence" value="ECO:0007669"/>
    <property type="project" value="UniProtKB-KW"/>
</dbReference>
<accession>A0ABW0Z501</accession>
<evidence type="ECO:0000313" key="5">
    <source>
        <dbReference type="Proteomes" id="UP001596083"/>
    </source>
</evidence>
<sequence>MDVLIAGGGIGGLTTALSLHAAGIGATVLESARAIRPLGVGINLQPHAVRELFELGLADGLAAVGVPTAEIVYLDRHGNRVLTEPLGTARGYRWPQYSVHRGELQMTLLRAVRARLGEDAVRTGRRVGHVEQPCDDGVRVHVTDRGTGAGRTLDAPLLVGADGLNSRVRAVLHPQEGPLWWSGTMMWRGTAEAEPFLTGRSMLHGDDGDRLRLIAYPVSPAGRGTSLVNWVCQAAVSGRRRLPEGAGWRRPGQLDDVLRHFGDWDLGFLDLPGLLAKSTEILEYPMVDRDPLPWWGRGRVTLLGDAAHPMYPVGANGASQAIVDARVLAYELATATDPSAGLRAYERTRREATARVVLAAREMDSAERRVGRTVPASASRADGGARSRRYADITAAYRRSTGATVEELNARASLTPPRRRP</sequence>
<organism evidence="4 5">
    <name type="scientific">Streptomyces gamaensis</name>
    <dbReference type="NCBI Taxonomy" id="1763542"/>
    <lineage>
        <taxon>Bacteria</taxon>
        <taxon>Bacillati</taxon>
        <taxon>Actinomycetota</taxon>
        <taxon>Actinomycetes</taxon>
        <taxon>Kitasatosporales</taxon>
        <taxon>Streptomycetaceae</taxon>
        <taxon>Streptomyces</taxon>
    </lineage>
</organism>
<proteinExistence type="predicted"/>
<dbReference type="Proteomes" id="UP001596083">
    <property type="component" value="Unassembled WGS sequence"/>
</dbReference>
<dbReference type="RefSeq" id="WP_390318646.1">
    <property type="nucleotide sequence ID" value="NZ_JBHSPB010000014.1"/>
</dbReference>
<evidence type="ECO:0000313" key="4">
    <source>
        <dbReference type="EMBL" id="MFC5722873.1"/>
    </source>
</evidence>
<dbReference type="Gene3D" id="3.50.50.60">
    <property type="entry name" value="FAD/NAD(P)-binding domain"/>
    <property type="match status" value="1"/>
</dbReference>
<dbReference type="Pfam" id="PF01494">
    <property type="entry name" value="FAD_binding_3"/>
    <property type="match status" value="2"/>
</dbReference>
<dbReference type="NCBIfam" id="NF005720">
    <property type="entry name" value="PRK07538.1"/>
    <property type="match status" value="1"/>
</dbReference>
<dbReference type="Gene3D" id="3.30.9.30">
    <property type="match status" value="1"/>
</dbReference>
<dbReference type="SUPFAM" id="SSF54373">
    <property type="entry name" value="FAD-linked reductases, C-terminal domain"/>
    <property type="match status" value="1"/>
</dbReference>
<keyword evidence="2 4" id="KW-0503">Monooxygenase</keyword>
<keyword evidence="1 4" id="KW-0560">Oxidoreductase</keyword>
<keyword evidence="5" id="KW-1185">Reference proteome</keyword>